<evidence type="ECO:0000259" key="9">
    <source>
        <dbReference type="PROSITE" id="PS01124"/>
    </source>
</evidence>
<evidence type="ECO:0000256" key="7">
    <source>
        <dbReference type="ARBA" id="ARBA00023163"/>
    </source>
</evidence>
<dbReference type="InterPro" id="IPR020449">
    <property type="entry name" value="Tscrpt_reg_AraC-type_HTH"/>
</dbReference>
<dbReference type="CDD" id="cd17536">
    <property type="entry name" value="REC_YesN-like"/>
    <property type="match status" value="1"/>
</dbReference>
<feature type="domain" description="HTH araC/xylS-type" evidence="9">
    <location>
        <begin position="409"/>
        <end position="507"/>
    </location>
</feature>
<keyword evidence="12" id="KW-1185">Reference proteome</keyword>
<dbReference type="InterPro" id="IPR011006">
    <property type="entry name" value="CheY-like_superfamily"/>
</dbReference>
<dbReference type="InterPro" id="IPR001789">
    <property type="entry name" value="Sig_transdc_resp-reg_receiver"/>
</dbReference>
<dbReference type="Pfam" id="PF12833">
    <property type="entry name" value="HTH_18"/>
    <property type="match status" value="1"/>
</dbReference>
<dbReference type="InterPro" id="IPR051552">
    <property type="entry name" value="HptR"/>
</dbReference>
<dbReference type="SUPFAM" id="SSF46689">
    <property type="entry name" value="Homeodomain-like"/>
    <property type="match status" value="2"/>
</dbReference>
<evidence type="ECO:0000256" key="2">
    <source>
        <dbReference type="ARBA" id="ARBA00022490"/>
    </source>
</evidence>
<dbReference type="Pfam" id="PF17853">
    <property type="entry name" value="GGDEF_2"/>
    <property type="match status" value="1"/>
</dbReference>
<evidence type="ECO:0000256" key="3">
    <source>
        <dbReference type="ARBA" id="ARBA00022553"/>
    </source>
</evidence>
<evidence type="ECO:0000313" key="12">
    <source>
        <dbReference type="Proteomes" id="UP001527099"/>
    </source>
</evidence>
<evidence type="ECO:0000256" key="5">
    <source>
        <dbReference type="ARBA" id="ARBA00023015"/>
    </source>
</evidence>
<dbReference type="RefSeq" id="WP_268617252.1">
    <property type="nucleotide sequence ID" value="NZ_JAMDMX010000088.1"/>
</dbReference>
<dbReference type="InterPro" id="IPR018060">
    <property type="entry name" value="HTH_AraC"/>
</dbReference>
<evidence type="ECO:0000313" key="11">
    <source>
        <dbReference type="EMBL" id="MCY9696100.1"/>
    </source>
</evidence>
<comment type="caution">
    <text evidence="11">The sequence shown here is derived from an EMBL/GenBank/DDBJ whole genome shotgun (WGS) entry which is preliminary data.</text>
</comment>
<dbReference type="PRINTS" id="PR00032">
    <property type="entry name" value="HTHARAC"/>
</dbReference>
<evidence type="ECO:0000259" key="10">
    <source>
        <dbReference type="PROSITE" id="PS50110"/>
    </source>
</evidence>
<organism evidence="11 12">
    <name type="scientific">Paenibacillus alginolyticus</name>
    <dbReference type="NCBI Taxonomy" id="59839"/>
    <lineage>
        <taxon>Bacteria</taxon>
        <taxon>Bacillati</taxon>
        <taxon>Bacillota</taxon>
        <taxon>Bacilli</taxon>
        <taxon>Bacillales</taxon>
        <taxon>Paenibacillaceae</taxon>
        <taxon>Paenibacillus</taxon>
    </lineage>
</organism>
<dbReference type="Proteomes" id="UP001527099">
    <property type="component" value="Unassembled WGS sequence"/>
</dbReference>
<feature type="domain" description="Response regulatory" evidence="10">
    <location>
        <begin position="3"/>
        <end position="120"/>
    </location>
</feature>
<dbReference type="Pfam" id="PF00072">
    <property type="entry name" value="Response_reg"/>
    <property type="match status" value="1"/>
</dbReference>
<dbReference type="PROSITE" id="PS50110">
    <property type="entry name" value="RESPONSE_REGULATORY"/>
    <property type="match status" value="1"/>
</dbReference>
<keyword evidence="5" id="KW-0805">Transcription regulation</keyword>
<feature type="modified residue" description="4-aspartylphosphate" evidence="8">
    <location>
        <position position="55"/>
    </location>
</feature>
<protein>
    <submittedName>
        <fullName evidence="11">Response regulator</fullName>
    </submittedName>
</protein>
<keyword evidence="7" id="KW-0804">Transcription</keyword>
<reference evidence="11 12" key="1">
    <citation type="submission" date="2022-05" db="EMBL/GenBank/DDBJ databases">
        <title>Genome Sequencing of Bee-Associated Microbes.</title>
        <authorList>
            <person name="Dunlap C."/>
        </authorList>
    </citation>
    <scope>NUCLEOTIDE SEQUENCE [LARGE SCALE GENOMIC DNA]</scope>
    <source>
        <strain evidence="11 12">NRRL B-14421</strain>
    </source>
</reference>
<gene>
    <name evidence="11" type="ORF">M5X19_24795</name>
</gene>
<dbReference type="PROSITE" id="PS01124">
    <property type="entry name" value="HTH_ARAC_FAMILY_2"/>
    <property type="match status" value="1"/>
</dbReference>
<keyword evidence="2" id="KW-0963">Cytoplasm</keyword>
<evidence type="ECO:0000256" key="1">
    <source>
        <dbReference type="ARBA" id="ARBA00004496"/>
    </source>
</evidence>
<dbReference type="Gene3D" id="3.40.50.2300">
    <property type="match status" value="1"/>
</dbReference>
<evidence type="ECO:0000256" key="8">
    <source>
        <dbReference type="PROSITE-ProRule" id="PRU00169"/>
    </source>
</evidence>
<evidence type="ECO:0000256" key="4">
    <source>
        <dbReference type="ARBA" id="ARBA00023012"/>
    </source>
</evidence>
<keyword evidence="4" id="KW-0902">Two-component regulatory system</keyword>
<sequence length="514" mass="59565">MIKMVIADDEILTLDMLERIIDWTKLGIKIVGKATDGKEALELIHRENPEILLTDIQMPHIGGIELIKMLAQSHPNLKIIILSAYGEFKYAQEAIRYGAVGYLVKPIDEVELEELVELSIRSNQEWIAKEQEATYRKLLMTRNGTPALLQTMESKGIRVLHHYRMFIIQADPISDNDQLLLEDQLSFISERVIHIIGQYMSEHVIPGYMFEFQEKEWICMAEQSDGFGNQIIQLLLAELRFNVVVGVSTLKESLNKLYAAYSEAMDCLSYRFLFSSEHVLEYEELMLSSSDHSYFQEEVYVKVQSLTEEILADPLGKTDWRNKLTSILHETTRHPDGIYSLLFGMLVRLRMKKWEKKNGIDYADIHPVSFEALKKYKTLGDLLDYLEETIQQLGQEYDHFPSHGNELVSKAKDYIQAHYDKQITLESICSHISISKNYFSSLFKKETGMNVWDYLTIVRIEYAKKLLSNTTLKNYEISEQIGYENPSYFTKMFKKLTGVLPQEYRVSHNGGRES</sequence>
<dbReference type="SMART" id="SM00448">
    <property type="entry name" value="REC"/>
    <property type="match status" value="1"/>
</dbReference>
<dbReference type="InterPro" id="IPR009057">
    <property type="entry name" value="Homeodomain-like_sf"/>
</dbReference>
<dbReference type="EMBL" id="JAMDMX010000088">
    <property type="protein sequence ID" value="MCY9696100.1"/>
    <property type="molecule type" value="Genomic_DNA"/>
</dbReference>
<dbReference type="PANTHER" id="PTHR42713:SF3">
    <property type="entry name" value="TRANSCRIPTIONAL REGULATORY PROTEIN HPTR"/>
    <property type="match status" value="1"/>
</dbReference>
<evidence type="ECO:0000256" key="6">
    <source>
        <dbReference type="ARBA" id="ARBA00023125"/>
    </source>
</evidence>
<dbReference type="PANTHER" id="PTHR42713">
    <property type="entry name" value="HISTIDINE KINASE-RELATED"/>
    <property type="match status" value="1"/>
</dbReference>
<keyword evidence="3 8" id="KW-0597">Phosphoprotein</keyword>
<comment type="subcellular location">
    <subcellularLocation>
        <location evidence="1">Cytoplasm</location>
    </subcellularLocation>
</comment>
<accession>A0ABT4GIV6</accession>
<dbReference type="SMART" id="SM00342">
    <property type="entry name" value="HTH_ARAC"/>
    <property type="match status" value="1"/>
</dbReference>
<keyword evidence="6" id="KW-0238">DNA-binding</keyword>
<dbReference type="Gene3D" id="1.10.10.60">
    <property type="entry name" value="Homeodomain-like"/>
    <property type="match status" value="2"/>
</dbReference>
<dbReference type="SUPFAM" id="SSF52172">
    <property type="entry name" value="CheY-like"/>
    <property type="match status" value="1"/>
</dbReference>
<proteinExistence type="predicted"/>
<name>A0ABT4GIV6_9BACL</name>
<dbReference type="InterPro" id="IPR041522">
    <property type="entry name" value="CdaR_GGDEF"/>
</dbReference>